<dbReference type="Gene3D" id="2.160.20.120">
    <property type="match status" value="1"/>
</dbReference>
<dbReference type="AlphaFoldDB" id="A0A926NZS8"/>
<accession>A0A926NZS8</accession>
<feature type="chain" id="PRO_5036943510" evidence="1">
    <location>
        <begin position="25"/>
        <end position="201"/>
    </location>
</feature>
<protein>
    <submittedName>
        <fullName evidence="3">DUF2807 domain-containing protein</fullName>
    </submittedName>
</protein>
<name>A0A926NZS8_9SPHI</name>
<dbReference type="RefSeq" id="WP_191165108.1">
    <property type="nucleotide sequence ID" value="NZ_JACWMX010000008.1"/>
</dbReference>
<dbReference type="Proteomes" id="UP000619078">
    <property type="component" value="Unassembled WGS sequence"/>
</dbReference>
<feature type="domain" description="Putative auto-transporter adhesin head GIN" evidence="2">
    <location>
        <begin position="44"/>
        <end position="198"/>
    </location>
</feature>
<dbReference type="Pfam" id="PF10988">
    <property type="entry name" value="DUF2807"/>
    <property type="match status" value="1"/>
</dbReference>
<sequence>MKTSIITMFAIVALAVVTGNSASATTTNNGKEVSTVLTNISKINKIEIHGNVELYVSDGSAEQVKVYNKYYSESALVQSKDGVLRITSYTDKKLVVWVTANDLRAIDAYDNAEVKSFGNLSKIEFDVNLYNNATATLNLDAYRANVNVNDSAKATLTGTANDYTLKYASQANINIKDFAAVNSTTTLISSPEYKVTALANL</sequence>
<keyword evidence="1" id="KW-0732">Signal</keyword>
<dbReference type="InterPro" id="IPR021255">
    <property type="entry name" value="DUF2807"/>
</dbReference>
<evidence type="ECO:0000313" key="3">
    <source>
        <dbReference type="EMBL" id="MBD1394963.1"/>
    </source>
</evidence>
<proteinExistence type="predicted"/>
<evidence type="ECO:0000259" key="2">
    <source>
        <dbReference type="Pfam" id="PF10988"/>
    </source>
</evidence>
<evidence type="ECO:0000313" key="4">
    <source>
        <dbReference type="Proteomes" id="UP000619078"/>
    </source>
</evidence>
<gene>
    <name evidence="3" type="ORF">IDJ76_17790</name>
</gene>
<evidence type="ECO:0000256" key="1">
    <source>
        <dbReference type="SAM" id="SignalP"/>
    </source>
</evidence>
<organism evidence="3 4">
    <name type="scientific">Mucilaginibacter glaciei</name>
    <dbReference type="NCBI Taxonomy" id="2772109"/>
    <lineage>
        <taxon>Bacteria</taxon>
        <taxon>Pseudomonadati</taxon>
        <taxon>Bacteroidota</taxon>
        <taxon>Sphingobacteriia</taxon>
        <taxon>Sphingobacteriales</taxon>
        <taxon>Sphingobacteriaceae</taxon>
        <taxon>Mucilaginibacter</taxon>
    </lineage>
</organism>
<reference evidence="3" key="1">
    <citation type="submission" date="2020-09" db="EMBL/GenBank/DDBJ databases">
        <title>Novel species of Mucilaginibacter isolated from a glacier on the Tibetan Plateau.</title>
        <authorList>
            <person name="Liu Q."/>
            <person name="Xin Y.-H."/>
        </authorList>
    </citation>
    <scope>NUCLEOTIDE SEQUENCE</scope>
    <source>
        <strain evidence="3">ZB1P21</strain>
    </source>
</reference>
<comment type="caution">
    <text evidence="3">The sequence shown here is derived from an EMBL/GenBank/DDBJ whole genome shotgun (WGS) entry which is preliminary data.</text>
</comment>
<keyword evidence="4" id="KW-1185">Reference proteome</keyword>
<dbReference type="EMBL" id="JACWMX010000008">
    <property type="protein sequence ID" value="MBD1394963.1"/>
    <property type="molecule type" value="Genomic_DNA"/>
</dbReference>
<feature type="signal peptide" evidence="1">
    <location>
        <begin position="1"/>
        <end position="24"/>
    </location>
</feature>